<dbReference type="RefSeq" id="WP_008371901.1">
    <property type="nucleotide sequence ID" value="NZ_BSCI01000003.1"/>
</dbReference>
<dbReference type="EMBL" id="QRIM01000004">
    <property type="protein sequence ID" value="RHG61567.1"/>
    <property type="molecule type" value="Genomic_DNA"/>
</dbReference>
<dbReference type="Proteomes" id="UP001145109">
    <property type="component" value="Unassembled WGS sequence"/>
</dbReference>
<accession>A0A173TIQ4</accession>
<dbReference type="Proteomes" id="UP000260655">
    <property type="component" value="Unassembled WGS sequence"/>
</dbReference>
<evidence type="ECO:0000313" key="14">
    <source>
        <dbReference type="Proteomes" id="UP000284579"/>
    </source>
</evidence>
<keyword evidence="1" id="KW-0472">Membrane</keyword>
<dbReference type="Proteomes" id="UP000095727">
    <property type="component" value="Unassembled WGS sequence"/>
</dbReference>
<name>A0A173TIQ4_9FIRM</name>
<keyword evidence="1" id="KW-1133">Transmembrane helix</keyword>
<dbReference type="EMBL" id="QSOV01000001">
    <property type="protein sequence ID" value="RGJ26450.1"/>
    <property type="molecule type" value="Genomic_DNA"/>
</dbReference>
<evidence type="ECO:0000313" key="3">
    <source>
        <dbReference type="EMBL" id="CUO30889.1"/>
    </source>
</evidence>
<dbReference type="EMBL" id="QRXY01000001">
    <property type="protein sequence ID" value="RGU47655.1"/>
    <property type="molecule type" value="Genomic_DNA"/>
</dbReference>
<dbReference type="AlphaFoldDB" id="A0A173TIQ4"/>
<evidence type="ECO:0000313" key="8">
    <source>
        <dbReference type="EMBL" id="RHF82058.1"/>
    </source>
</evidence>
<dbReference type="Proteomes" id="UP000284579">
    <property type="component" value="Unassembled WGS sequence"/>
</dbReference>
<evidence type="ECO:0000256" key="1">
    <source>
        <dbReference type="SAM" id="Phobius"/>
    </source>
</evidence>
<dbReference type="Proteomes" id="UP000286595">
    <property type="component" value="Unassembled WGS sequence"/>
</dbReference>
<evidence type="ECO:0000313" key="9">
    <source>
        <dbReference type="EMBL" id="RHG61567.1"/>
    </source>
</evidence>
<dbReference type="STRING" id="410072.ERS852525_00645"/>
<reference evidence="4" key="3">
    <citation type="submission" date="2022-09" db="EMBL/GenBank/DDBJ databases">
        <title>Draft genome sequence of Coprococcus comes strain 31264.</title>
        <authorList>
            <person name="Atsushi H."/>
            <person name="Moriya O."/>
            <person name="Mitsuo S."/>
        </authorList>
    </citation>
    <scope>NUCLEOTIDE SEQUENCE</scope>
    <source>
        <strain evidence="4">JCM 31264</strain>
    </source>
</reference>
<protein>
    <recommendedName>
        <fullName evidence="17">Cell division protein FtsL</fullName>
    </recommendedName>
</protein>
<evidence type="ECO:0000313" key="6">
    <source>
        <dbReference type="EMBL" id="RGT92480.1"/>
    </source>
</evidence>
<dbReference type="Proteomes" id="UP000283360">
    <property type="component" value="Unassembled WGS sequence"/>
</dbReference>
<reference evidence="12 13" key="2">
    <citation type="submission" date="2018-08" db="EMBL/GenBank/DDBJ databases">
        <title>A genome reference for cultivated species of the human gut microbiota.</title>
        <authorList>
            <person name="Zou Y."/>
            <person name="Xue W."/>
            <person name="Luo G."/>
        </authorList>
    </citation>
    <scope>NUCLEOTIDE SEQUENCE [LARGE SCALE GENOMIC DNA]</scope>
    <source>
        <strain evidence="7 15">AF16-31</strain>
        <strain evidence="6 13">AF18-12LB</strain>
        <strain evidence="9 16">AM22-12LB</strain>
        <strain evidence="8 14">AM23-3</strain>
        <strain evidence="5 12">TM07-19</strain>
    </source>
</reference>
<sequence>MAKYSHRIQADRRTVTSRGMYIYGNTVRQAEVMPQRQEEPRKEHKKKKLDRQILKNRRKAMRMNPAYVMFLSIAAVAALVVCVWYLQVRAELTSRTEHITELQQELADAKEENTTRYNVVMDSVNLEEVRDRAINDLGMGYATSDQIIEYQNPVNDYVKQYESIPKSGVLGQTTDK</sequence>
<dbReference type="EMBL" id="QRHO01000018">
    <property type="protein sequence ID" value="RHF82058.1"/>
    <property type="molecule type" value="Genomic_DNA"/>
</dbReference>
<dbReference type="OrthoDB" id="2051525at2"/>
<reference evidence="10 11" key="1">
    <citation type="submission" date="2015-09" db="EMBL/GenBank/DDBJ databases">
        <authorList>
            <consortium name="Pathogen Informatics"/>
        </authorList>
    </citation>
    <scope>NUCLEOTIDE SEQUENCE [LARGE SCALE GENOMIC DNA]</scope>
    <source>
        <strain evidence="3 10">2789STDY5834866</strain>
        <strain evidence="2 11">2789STDY5834962</strain>
    </source>
</reference>
<organism evidence="2 11">
    <name type="scientific">Coprococcus comes</name>
    <dbReference type="NCBI Taxonomy" id="410072"/>
    <lineage>
        <taxon>Bacteria</taxon>
        <taxon>Bacillati</taxon>
        <taxon>Bacillota</taxon>
        <taxon>Clostridia</taxon>
        <taxon>Lachnospirales</taxon>
        <taxon>Lachnospiraceae</taxon>
        <taxon>Coprococcus</taxon>
    </lineage>
</organism>
<feature type="transmembrane region" description="Helical" evidence="1">
    <location>
        <begin position="66"/>
        <end position="86"/>
    </location>
</feature>
<evidence type="ECO:0000313" key="2">
    <source>
        <dbReference type="EMBL" id="CUN02310.1"/>
    </source>
</evidence>
<dbReference type="EMBL" id="QRXJ01000002">
    <property type="protein sequence ID" value="RGT92480.1"/>
    <property type="molecule type" value="Genomic_DNA"/>
</dbReference>
<evidence type="ECO:0008006" key="17">
    <source>
        <dbReference type="Google" id="ProtNLM"/>
    </source>
</evidence>
<evidence type="ECO:0000313" key="4">
    <source>
        <dbReference type="EMBL" id="GLG86133.1"/>
    </source>
</evidence>
<evidence type="ECO:0000313" key="15">
    <source>
        <dbReference type="Proteomes" id="UP000285693"/>
    </source>
</evidence>
<evidence type="ECO:0000313" key="12">
    <source>
        <dbReference type="Proteomes" id="UP000260655"/>
    </source>
</evidence>
<keyword evidence="13" id="KW-1185">Reference proteome</keyword>
<evidence type="ECO:0000313" key="10">
    <source>
        <dbReference type="Proteomes" id="UP000095362"/>
    </source>
</evidence>
<evidence type="ECO:0000313" key="5">
    <source>
        <dbReference type="EMBL" id="RGJ26450.1"/>
    </source>
</evidence>
<reference evidence="4" key="4">
    <citation type="submission" date="2022-11" db="EMBL/GenBank/DDBJ databases">
        <title>Draft genome sequence of Coprococcus comes strain 31264.</title>
        <authorList>
            <person name="Hisatomi A."/>
            <person name="Ohkuma M."/>
            <person name="Sakamoto M."/>
        </authorList>
    </citation>
    <scope>NUCLEOTIDE SEQUENCE</scope>
    <source>
        <strain evidence="4">JCM 31264</strain>
    </source>
</reference>
<proteinExistence type="predicted"/>
<evidence type="ECO:0000313" key="13">
    <source>
        <dbReference type="Proteomes" id="UP000283360"/>
    </source>
</evidence>
<evidence type="ECO:0000313" key="11">
    <source>
        <dbReference type="Proteomes" id="UP000095727"/>
    </source>
</evidence>
<keyword evidence="1" id="KW-0812">Transmembrane</keyword>
<evidence type="ECO:0000313" key="7">
    <source>
        <dbReference type="EMBL" id="RGU47655.1"/>
    </source>
</evidence>
<dbReference type="EMBL" id="CYZK01000010">
    <property type="protein sequence ID" value="CUO30889.1"/>
    <property type="molecule type" value="Genomic_DNA"/>
</dbReference>
<gene>
    <name evidence="4" type="ORF">comes_06780</name>
    <name evidence="9" type="ORF">DW252_04570</name>
    <name evidence="8" type="ORF">DW656_12305</name>
    <name evidence="7" type="ORF">DWW65_00695</name>
    <name evidence="6" type="ORF">DWX03_02350</name>
    <name evidence="5" type="ORF">DXD67_01425</name>
    <name evidence="3" type="ORF">ERS852481_01801</name>
    <name evidence="2" type="ORF">ERS852574_02207</name>
</gene>
<dbReference type="GeneID" id="92824120"/>
<dbReference type="EMBL" id="BSCI01000003">
    <property type="protein sequence ID" value="GLG86133.1"/>
    <property type="molecule type" value="Genomic_DNA"/>
</dbReference>
<dbReference type="PaxDb" id="410072-ERS852525_00645"/>
<dbReference type="EMBL" id="CYXR01000016">
    <property type="protein sequence ID" value="CUN02310.1"/>
    <property type="molecule type" value="Genomic_DNA"/>
</dbReference>
<dbReference type="Proteomes" id="UP000285693">
    <property type="component" value="Unassembled WGS sequence"/>
</dbReference>
<evidence type="ECO:0000313" key="16">
    <source>
        <dbReference type="Proteomes" id="UP000286595"/>
    </source>
</evidence>
<dbReference type="Proteomes" id="UP000095362">
    <property type="component" value="Unassembled WGS sequence"/>
</dbReference>